<accession>A0A2J6TVS6</accession>
<dbReference type="PANTHER" id="PTHR24148">
    <property type="entry name" value="ANKYRIN REPEAT DOMAIN-CONTAINING PROTEIN 39 HOMOLOG-RELATED"/>
    <property type="match status" value="1"/>
</dbReference>
<dbReference type="InParanoid" id="A0A2J6TVS6"/>
<dbReference type="PANTHER" id="PTHR24148:SF64">
    <property type="entry name" value="HETEROKARYON INCOMPATIBILITY DOMAIN-CONTAINING PROTEIN"/>
    <property type="match status" value="1"/>
</dbReference>
<organism evidence="2 3">
    <name type="scientific">Hyaloscypha bicolor E</name>
    <dbReference type="NCBI Taxonomy" id="1095630"/>
    <lineage>
        <taxon>Eukaryota</taxon>
        <taxon>Fungi</taxon>
        <taxon>Dikarya</taxon>
        <taxon>Ascomycota</taxon>
        <taxon>Pezizomycotina</taxon>
        <taxon>Leotiomycetes</taxon>
        <taxon>Helotiales</taxon>
        <taxon>Hyaloscyphaceae</taxon>
        <taxon>Hyaloscypha</taxon>
        <taxon>Hyaloscypha bicolor</taxon>
    </lineage>
</organism>
<dbReference type="EMBL" id="KZ613740">
    <property type="protein sequence ID" value="PMD67120.1"/>
    <property type="molecule type" value="Genomic_DNA"/>
</dbReference>
<evidence type="ECO:0000313" key="3">
    <source>
        <dbReference type="Proteomes" id="UP000235371"/>
    </source>
</evidence>
<sequence>MSSETSSNEEDRVSSAASYSELPIDPKLEIRILELLPPASPDPTEIHCNLTTARLADEPSYEALSYAWGDPIFPEEIYLPTGYLAITSNLAAALRQPWLPNRPRRLWVDAVCINQIDDNEKGHQVMLMAQIFSATTRAVGWLGEGNAETEAAIDIIKELASKAWRFGIYESKISLEVTDQLDVQALNAFLSQPWFSRLWVVQEACLPSKMILCNGSNTLDWNDLLATSTIILKCVTSTKSFLGGEFDPNFEGVALLAATRQEFALAKSGRRTNAKSGDLHAMVHLHRDRACSNPVDKIYGLLGLKKADELIEVVVDYGRSTEEVYQAFALAYLQ</sequence>
<dbReference type="RefSeq" id="XP_024744024.1">
    <property type="nucleotide sequence ID" value="XM_024873688.1"/>
</dbReference>
<evidence type="ECO:0000313" key="2">
    <source>
        <dbReference type="EMBL" id="PMD67120.1"/>
    </source>
</evidence>
<feature type="domain" description="Heterokaryon incompatibility" evidence="1">
    <location>
        <begin position="61"/>
        <end position="203"/>
    </location>
</feature>
<dbReference type="Pfam" id="PF06985">
    <property type="entry name" value="HET"/>
    <property type="match status" value="1"/>
</dbReference>
<evidence type="ECO:0000259" key="1">
    <source>
        <dbReference type="Pfam" id="PF06985"/>
    </source>
</evidence>
<dbReference type="InterPro" id="IPR010730">
    <property type="entry name" value="HET"/>
</dbReference>
<dbReference type="AlphaFoldDB" id="A0A2J6TVS6"/>
<dbReference type="STRING" id="1095630.A0A2J6TVS6"/>
<gene>
    <name evidence="2" type="ORF">K444DRAFT_516469</name>
</gene>
<dbReference type="InterPro" id="IPR052895">
    <property type="entry name" value="HetReg/Transcr_Mod"/>
</dbReference>
<feature type="non-terminal residue" evidence="2">
    <location>
        <position position="334"/>
    </location>
</feature>
<dbReference type="GeneID" id="36581768"/>
<name>A0A2J6TVS6_9HELO</name>
<protein>
    <submittedName>
        <fullName evidence="2">HET-domain-containing protein</fullName>
    </submittedName>
</protein>
<keyword evidence="3" id="KW-1185">Reference proteome</keyword>
<dbReference type="Proteomes" id="UP000235371">
    <property type="component" value="Unassembled WGS sequence"/>
</dbReference>
<reference evidence="2 3" key="1">
    <citation type="submission" date="2016-04" db="EMBL/GenBank/DDBJ databases">
        <title>A degradative enzymes factory behind the ericoid mycorrhizal symbiosis.</title>
        <authorList>
            <consortium name="DOE Joint Genome Institute"/>
            <person name="Martino E."/>
            <person name="Morin E."/>
            <person name="Grelet G."/>
            <person name="Kuo A."/>
            <person name="Kohler A."/>
            <person name="Daghino S."/>
            <person name="Barry K."/>
            <person name="Choi C."/>
            <person name="Cichocki N."/>
            <person name="Clum A."/>
            <person name="Copeland A."/>
            <person name="Hainaut M."/>
            <person name="Haridas S."/>
            <person name="Labutti K."/>
            <person name="Lindquist E."/>
            <person name="Lipzen A."/>
            <person name="Khouja H.-R."/>
            <person name="Murat C."/>
            <person name="Ohm R."/>
            <person name="Olson A."/>
            <person name="Spatafora J."/>
            <person name="Veneault-Fourrey C."/>
            <person name="Henrissat B."/>
            <person name="Grigoriev I."/>
            <person name="Martin F."/>
            <person name="Perotto S."/>
        </authorList>
    </citation>
    <scope>NUCLEOTIDE SEQUENCE [LARGE SCALE GENOMIC DNA]</scope>
    <source>
        <strain evidence="2 3">E</strain>
    </source>
</reference>
<proteinExistence type="predicted"/>
<dbReference type="OrthoDB" id="2157530at2759"/>